<dbReference type="AlphaFoldDB" id="G9PC18"/>
<feature type="region of interest" description="Disordered" evidence="1">
    <location>
        <begin position="111"/>
        <end position="147"/>
    </location>
</feature>
<protein>
    <submittedName>
        <fullName evidence="3">Uncharacterized protein</fullName>
    </submittedName>
</protein>
<feature type="compositionally biased region" description="Polar residues" evidence="1">
    <location>
        <begin position="131"/>
        <end position="143"/>
    </location>
</feature>
<feature type="region of interest" description="Disordered" evidence="1">
    <location>
        <begin position="209"/>
        <end position="246"/>
    </location>
</feature>
<reference evidence="3 4" key="1">
    <citation type="journal article" date="2011" name="Genome Biol.">
        <title>Comparative genome sequence analysis underscores mycoparasitism as the ancestral life style of Trichoderma.</title>
        <authorList>
            <person name="Kubicek C.P."/>
            <person name="Herrera-Estrella A."/>
            <person name="Seidl-Seiboth V."/>
            <person name="Martinez D.A."/>
            <person name="Druzhinina I.S."/>
            <person name="Thon M."/>
            <person name="Zeilinger S."/>
            <person name="Casas-Flores S."/>
            <person name="Horwitz B.A."/>
            <person name="Mukherjee P.K."/>
            <person name="Mukherjee M."/>
            <person name="Kredics L."/>
            <person name="Alcaraz L.D."/>
            <person name="Aerts A."/>
            <person name="Antal Z."/>
            <person name="Atanasova L."/>
            <person name="Cervantes-Badillo M.G."/>
            <person name="Challacombe J."/>
            <person name="Chertkov O."/>
            <person name="McCluskey K."/>
            <person name="Coulpier F."/>
            <person name="Deshpande N."/>
            <person name="von Doehren H."/>
            <person name="Ebbole D.J."/>
            <person name="Esquivel-Naranjo E.U."/>
            <person name="Fekete E."/>
            <person name="Flipphi M."/>
            <person name="Glaser F."/>
            <person name="Gomez-Rodriguez E.Y."/>
            <person name="Gruber S."/>
            <person name="Han C."/>
            <person name="Henrissat B."/>
            <person name="Hermosa R."/>
            <person name="Hernandez-Onate M."/>
            <person name="Karaffa L."/>
            <person name="Kosti I."/>
            <person name="Le Crom S."/>
            <person name="Lindquist E."/>
            <person name="Lucas S."/>
            <person name="Luebeck M."/>
            <person name="Luebeck P.S."/>
            <person name="Margeot A."/>
            <person name="Metz B."/>
            <person name="Misra M."/>
            <person name="Nevalainen H."/>
            <person name="Omann M."/>
            <person name="Packer N."/>
            <person name="Perrone G."/>
            <person name="Uresti-Rivera E.E."/>
            <person name="Salamov A."/>
            <person name="Schmoll M."/>
            <person name="Seiboth B."/>
            <person name="Shapiro H."/>
            <person name="Sukno S."/>
            <person name="Tamayo-Ramos J.A."/>
            <person name="Tisch D."/>
            <person name="Wiest A."/>
            <person name="Wilkinson H.H."/>
            <person name="Zhang M."/>
            <person name="Coutinho P.M."/>
            <person name="Kenerley C.M."/>
            <person name="Monte E."/>
            <person name="Baker S.E."/>
            <person name="Grigoriev I.V."/>
        </authorList>
    </citation>
    <scope>NUCLEOTIDE SEQUENCE [LARGE SCALE GENOMIC DNA]</scope>
    <source>
        <strain evidence="4">ATCC 20476 / IMI 206040</strain>
    </source>
</reference>
<keyword evidence="2" id="KW-0812">Transmembrane</keyword>
<name>G9PC18_HYPAI</name>
<dbReference type="OMA" id="RCHEEIC"/>
<feature type="compositionally biased region" description="Low complexity" evidence="1">
    <location>
        <begin position="236"/>
        <end position="246"/>
    </location>
</feature>
<proteinExistence type="predicted"/>
<dbReference type="Proteomes" id="UP000005426">
    <property type="component" value="Unassembled WGS sequence"/>
</dbReference>
<organism evidence="3 4">
    <name type="scientific">Hypocrea atroviridis (strain ATCC 20476 / IMI 206040)</name>
    <name type="common">Trichoderma atroviride</name>
    <dbReference type="NCBI Taxonomy" id="452589"/>
    <lineage>
        <taxon>Eukaryota</taxon>
        <taxon>Fungi</taxon>
        <taxon>Dikarya</taxon>
        <taxon>Ascomycota</taxon>
        <taxon>Pezizomycotina</taxon>
        <taxon>Sordariomycetes</taxon>
        <taxon>Hypocreomycetidae</taxon>
        <taxon>Hypocreales</taxon>
        <taxon>Hypocreaceae</taxon>
        <taxon>Trichoderma</taxon>
    </lineage>
</organism>
<evidence type="ECO:0000313" key="3">
    <source>
        <dbReference type="EMBL" id="EHK39400.1"/>
    </source>
</evidence>
<feature type="compositionally biased region" description="Low complexity" evidence="1">
    <location>
        <begin position="213"/>
        <end position="223"/>
    </location>
</feature>
<feature type="transmembrane region" description="Helical" evidence="2">
    <location>
        <begin position="446"/>
        <end position="467"/>
    </location>
</feature>
<keyword evidence="4" id="KW-1185">Reference proteome</keyword>
<keyword evidence="2" id="KW-1133">Transmembrane helix</keyword>
<dbReference type="eggNOG" id="ENOG502STM2">
    <property type="taxonomic scope" value="Eukaryota"/>
</dbReference>
<accession>G9PC18</accession>
<gene>
    <name evidence="3" type="ORF">TRIATDRAFT_143469</name>
</gene>
<evidence type="ECO:0000256" key="1">
    <source>
        <dbReference type="SAM" id="MobiDB-lite"/>
    </source>
</evidence>
<dbReference type="HOGENOM" id="CLU_045715_0_0_1"/>
<dbReference type="OrthoDB" id="409136at2759"/>
<dbReference type="EMBL" id="ABDG02000029">
    <property type="protein sequence ID" value="EHK39400.1"/>
    <property type="molecule type" value="Genomic_DNA"/>
</dbReference>
<sequence>MSTGLNSLQNTARRLEILAKKAKLAELRVTREIRMKQDPSIDRPIEALLMKVTDTLPPYPPKQGMQEENAVAPYTNEKQPSKDLHGDHASITQPPIHLTEELTRHPAGICEESTDLPSVNDKPSSKDLRNGQISDTNIQSPSRAKQRSQRYLKHIRLFSWIKKILRPRLKPGYRRIEWTCDCGVELYGDFIIDKASDLDGLELSLHVPAENTSKSSSSDSEQSVETGTNPRHMISRSRSSSTRTALSTSSTDASSIDIAESKFLALCIDTGSIYKTLAELDMSRLNSDGEAFSQMKKAYIQYRGVRSRLRFLIKPVTVEFVRFTLWNLRRGYISIRDRPSSTPPNTRIDYDFVPPPMPPEVFVHYLEHGDGDLSPNRYTWLPRLPKRLNNKVMDCGEATEGWGIHVIEGPNREAVFWVLMITISASVLASVLWTTLKGDIQGGTGLGALIIALPPAIMAAFLFRLGAT</sequence>
<evidence type="ECO:0000256" key="2">
    <source>
        <dbReference type="SAM" id="Phobius"/>
    </source>
</evidence>
<feature type="transmembrane region" description="Helical" evidence="2">
    <location>
        <begin position="414"/>
        <end position="434"/>
    </location>
</feature>
<keyword evidence="2" id="KW-0472">Membrane</keyword>
<comment type="caution">
    <text evidence="3">The sequence shown here is derived from an EMBL/GenBank/DDBJ whole genome shotgun (WGS) entry which is preliminary data.</text>
</comment>
<evidence type="ECO:0000313" key="4">
    <source>
        <dbReference type="Proteomes" id="UP000005426"/>
    </source>
</evidence>